<feature type="domain" description="HpcH/HpaI aldolase/citrate lyase" evidence="4">
    <location>
        <begin position="18"/>
        <end position="241"/>
    </location>
</feature>
<dbReference type="InterPro" id="IPR040442">
    <property type="entry name" value="Pyrv_kinase-like_dom_sf"/>
</dbReference>
<reference evidence="5 6" key="1">
    <citation type="submission" date="2019-11" db="EMBL/GenBank/DDBJ databases">
        <title>Draft genome of Amycolatopsis RM579.</title>
        <authorList>
            <person name="Duangmal K."/>
            <person name="Mingma R."/>
        </authorList>
    </citation>
    <scope>NUCLEOTIDE SEQUENCE [LARGE SCALE GENOMIC DNA]</scope>
    <source>
        <strain evidence="5 6">RM579</strain>
    </source>
</reference>
<keyword evidence="3" id="KW-0456">Lyase</keyword>
<sequence>MPAMPTSDDAVRRGVLVGTWIKLPALESVEIAVDAGFDFAIVDLEHAFVPEGVLSAMLAVAAPSPMDLLVRVPDHSGTRAKAVLDGGAAGVVVPNVETREQAVAVTESVRFPPLGRRGLSVSGRAGSWGMTGLRAYMEMQNASLRLYLQIESRRGIANAREIAAVPGVDGLLVGPADLSADVRGTDWEGREAELLRELERHCAADGVALGTATDAAPERARDLVRRGYRLLAASSDVGILRSAGEALQRSLAEASAHRA</sequence>
<evidence type="ECO:0000256" key="1">
    <source>
        <dbReference type="ARBA" id="ARBA00005568"/>
    </source>
</evidence>
<comment type="similarity">
    <text evidence="1">Belongs to the HpcH/HpaI aldolase family.</text>
</comment>
<dbReference type="InterPro" id="IPR015813">
    <property type="entry name" value="Pyrv/PenolPyrv_kinase-like_dom"/>
</dbReference>
<dbReference type="GO" id="GO:0016832">
    <property type="term" value="F:aldehyde-lyase activity"/>
    <property type="evidence" value="ECO:0007669"/>
    <property type="project" value="TreeGrafter"/>
</dbReference>
<accession>A0A6N7ZBF9</accession>
<name>A0A6N7ZBF9_9PSEU</name>
<dbReference type="GO" id="GO:0005737">
    <property type="term" value="C:cytoplasm"/>
    <property type="evidence" value="ECO:0007669"/>
    <property type="project" value="TreeGrafter"/>
</dbReference>
<gene>
    <name evidence="5" type="ORF">GKO32_34345</name>
</gene>
<evidence type="ECO:0000256" key="3">
    <source>
        <dbReference type="ARBA" id="ARBA00023239"/>
    </source>
</evidence>
<proteinExistence type="inferred from homology"/>
<evidence type="ECO:0000313" key="6">
    <source>
        <dbReference type="Proteomes" id="UP000440096"/>
    </source>
</evidence>
<comment type="caution">
    <text evidence="5">The sequence shown here is derived from an EMBL/GenBank/DDBJ whole genome shotgun (WGS) entry which is preliminary data.</text>
</comment>
<dbReference type="Proteomes" id="UP000440096">
    <property type="component" value="Unassembled WGS sequence"/>
</dbReference>
<organism evidence="5 6">
    <name type="scientific">Amycolatopsis pithecellobii</name>
    <dbReference type="NCBI Taxonomy" id="664692"/>
    <lineage>
        <taxon>Bacteria</taxon>
        <taxon>Bacillati</taxon>
        <taxon>Actinomycetota</taxon>
        <taxon>Actinomycetes</taxon>
        <taxon>Pseudonocardiales</taxon>
        <taxon>Pseudonocardiaceae</taxon>
        <taxon>Amycolatopsis</taxon>
    </lineage>
</organism>
<keyword evidence="2" id="KW-0479">Metal-binding</keyword>
<dbReference type="PANTHER" id="PTHR30502:SF0">
    <property type="entry name" value="PHOSPHOENOLPYRUVATE CARBOXYLASE FAMILY PROTEIN"/>
    <property type="match status" value="1"/>
</dbReference>
<dbReference type="GO" id="GO:0046872">
    <property type="term" value="F:metal ion binding"/>
    <property type="evidence" value="ECO:0007669"/>
    <property type="project" value="UniProtKB-KW"/>
</dbReference>
<dbReference type="PANTHER" id="PTHR30502">
    <property type="entry name" value="2-KETO-3-DEOXY-L-RHAMNONATE ALDOLASE"/>
    <property type="match status" value="1"/>
</dbReference>
<dbReference type="EMBL" id="WMBA01000086">
    <property type="protein sequence ID" value="MTD59028.1"/>
    <property type="molecule type" value="Genomic_DNA"/>
</dbReference>
<dbReference type="Pfam" id="PF03328">
    <property type="entry name" value="HpcH_HpaI"/>
    <property type="match status" value="1"/>
</dbReference>
<dbReference type="InterPro" id="IPR005000">
    <property type="entry name" value="Aldolase/citrate-lyase_domain"/>
</dbReference>
<dbReference type="OrthoDB" id="3353438at2"/>
<evidence type="ECO:0000256" key="2">
    <source>
        <dbReference type="ARBA" id="ARBA00022723"/>
    </source>
</evidence>
<evidence type="ECO:0000313" key="5">
    <source>
        <dbReference type="EMBL" id="MTD59028.1"/>
    </source>
</evidence>
<dbReference type="SUPFAM" id="SSF51621">
    <property type="entry name" value="Phosphoenolpyruvate/pyruvate domain"/>
    <property type="match status" value="1"/>
</dbReference>
<dbReference type="InterPro" id="IPR050251">
    <property type="entry name" value="HpcH-HpaI_aldolase"/>
</dbReference>
<evidence type="ECO:0000259" key="4">
    <source>
        <dbReference type="Pfam" id="PF03328"/>
    </source>
</evidence>
<protein>
    <submittedName>
        <fullName evidence="5">2,4-dihydroxyhept-2-ene-1,7-dioic acid aldolase</fullName>
    </submittedName>
</protein>
<dbReference type="AlphaFoldDB" id="A0A6N7ZBF9"/>
<keyword evidence="6" id="KW-1185">Reference proteome</keyword>
<dbReference type="Gene3D" id="3.20.20.60">
    <property type="entry name" value="Phosphoenolpyruvate-binding domains"/>
    <property type="match status" value="1"/>
</dbReference>